<keyword evidence="2" id="KW-0472">Membrane</keyword>
<keyword evidence="2" id="KW-1133">Transmembrane helix</keyword>
<gene>
    <name evidence="4" type="ORF">THAOC_00820</name>
</gene>
<keyword evidence="5" id="KW-1185">Reference proteome</keyword>
<dbReference type="EMBL" id="AGNL01000991">
    <property type="protein sequence ID" value="EJK77354.1"/>
    <property type="molecule type" value="Genomic_DNA"/>
</dbReference>
<comment type="caution">
    <text evidence="4">The sequence shown here is derived from an EMBL/GenBank/DDBJ whole genome shotgun (WGS) entry which is preliminary data.</text>
</comment>
<dbReference type="InterPro" id="IPR002048">
    <property type="entry name" value="EF_hand_dom"/>
</dbReference>
<evidence type="ECO:0000259" key="3">
    <source>
        <dbReference type="PROSITE" id="PS50222"/>
    </source>
</evidence>
<evidence type="ECO:0000256" key="2">
    <source>
        <dbReference type="SAM" id="Phobius"/>
    </source>
</evidence>
<evidence type="ECO:0000313" key="4">
    <source>
        <dbReference type="EMBL" id="EJK77354.1"/>
    </source>
</evidence>
<feature type="transmembrane region" description="Helical" evidence="2">
    <location>
        <begin position="143"/>
        <end position="169"/>
    </location>
</feature>
<dbReference type="GO" id="GO:0005509">
    <property type="term" value="F:calcium ion binding"/>
    <property type="evidence" value="ECO:0007669"/>
    <property type="project" value="InterPro"/>
</dbReference>
<reference evidence="4 5" key="1">
    <citation type="journal article" date="2012" name="Genome Biol.">
        <title>Genome and low-iron response of an oceanic diatom adapted to chronic iron limitation.</title>
        <authorList>
            <person name="Lommer M."/>
            <person name="Specht M."/>
            <person name="Roy A.S."/>
            <person name="Kraemer L."/>
            <person name="Andreson R."/>
            <person name="Gutowska M.A."/>
            <person name="Wolf J."/>
            <person name="Bergner S.V."/>
            <person name="Schilhabel M.B."/>
            <person name="Klostermeier U.C."/>
            <person name="Beiko R.G."/>
            <person name="Rosenstiel P."/>
            <person name="Hippler M."/>
            <person name="Laroche J."/>
        </authorList>
    </citation>
    <scope>NUCLEOTIDE SEQUENCE [LARGE SCALE GENOMIC DNA]</scope>
    <source>
        <strain evidence="4 5">CCMP1005</strain>
    </source>
</reference>
<keyword evidence="2" id="KW-0812">Transmembrane</keyword>
<dbReference type="InterPro" id="IPR018247">
    <property type="entry name" value="EF_Hand_1_Ca_BS"/>
</dbReference>
<name>K0TJL4_THAOC</name>
<dbReference type="OrthoDB" id="53250at2759"/>
<dbReference type="Gene3D" id="1.10.238.10">
    <property type="entry name" value="EF-hand"/>
    <property type="match status" value="1"/>
</dbReference>
<sequence length="360" mass="37971">MVQHQGGHRYIARCTIKPDGTGKQGQASLCRKRPKESEGTCLIIGGSNGGPATTNKAASLVPPSHLWVSQVVKMSPKDEENTNPSPKPGIRISDLPVSVRPSARNLLQEIDADGDGFIDESELAMALNALRASRKQNRSLTKVVGGLALSILLLVGAVFGTSIAAAHLAKDTVLDEQGVLHARGTRSLVKTGEAVTYSSDLDITGLTNDELGNLKHIVLFGGDLQFQVKGFVRHQSSTTLGDADDEKKVALLVEGGTITYGKDGMVGATGDALSFIDIASGVTGTSALDADETEDPSASDMSDETEDSSASDEARKLSSSSARPRQVSKGTERKLGRKLGATPKQKKRLKKSLAAWFKAP</sequence>
<dbReference type="AlphaFoldDB" id="K0TJL4"/>
<dbReference type="eggNOG" id="ENOG502S6WM">
    <property type="taxonomic scope" value="Eukaryota"/>
</dbReference>
<proteinExistence type="predicted"/>
<feature type="region of interest" description="Disordered" evidence="1">
    <location>
        <begin position="286"/>
        <end position="360"/>
    </location>
</feature>
<evidence type="ECO:0000313" key="5">
    <source>
        <dbReference type="Proteomes" id="UP000266841"/>
    </source>
</evidence>
<dbReference type="Proteomes" id="UP000266841">
    <property type="component" value="Unassembled WGS sequence"/>
</dbReference>
<feature type="domain" description="EF-hand" evidence="3">
    <location>
        <begin position="98"/>
        <end position="133"/>
    </location>
</feature>
<organism evidence="4 5">
    <name type="scientific">Thalassiosira oceanica</name>
    <name type="common">Marine diatom</name>
    <dbReference type="NCBI Taxonomy" id="159749"/>
    <lineage>
        <taxon>Eukaryota</taxon>
        <taxon>Sar</taxon>
        <taxon>Stramenopiles</taxon>
        <taxon>Ochrophyta</taxon>
        <taxon>Bacillariophyta</taxon>
        <taxon>Coscinodiscophyceae</taxon>
        <taxon>Thalassiosirophycidae</taxon>
        <taxon>Thalassiosirales</taxon>
        <taxon>Thalassiosiraceae</taxon>
        <taxon>Thalassiosira</taxon>
    </lineage>
</organism>
<evidence type="ECO:0000256" key="1">
    <source>
        <dbReference type="SAM" id="MobiDB-lite"/>
    </source>
</evidence>
<dbReference type="PROSITE" id="PS50222">
    <property type="entry name" value="EF_HAND_2"/>
    <property type="match status" value="1"/>
</dbReference>
<dbReference type="PROSITE" id="PS00018">
    <property type="entry name" value="EF_HAND_1"/>
    <property type="match status" value="1"/>
</dbReference>
<dbReference type="SMART" id="SM00054">
    <property type="entry name" value="EFh"/>
    <property type="match status" value="1"/>
</dbReference>
<feature type="compositionally biased region" description="Acidic residues" evidence="1">
    <location>
        <begin position="289"/>
        <end position="310"/>
    </location>
</feature>
<accession>K0TJL4</accession>
<protein>
    <recommendedName>
        <fullName evidence="3">EF-hand domain-containing protein</fullName>
    </recommendedName>
</protein>